<dbReference type="RefSeq" id="XP_008606933.1">
    <property type="nucleotide sequence ID" value="XM_008608711.1"/>
</dbReference>
<evidence type="ECO:0000313" key="2">
    <source>
        <dbReference type="Proteomes" id="UP000030762"/>
    </source>
</evidence>
<dbReference type="EMBL" id="JH767138">
    <property type="protein sequence ID" value="EQC39661.1"/>
    <property type="molecule type" value="Genomic_DNA"/>
</dbReference>
<reference evidence="1 2" key="1">
    <citation type="submission" date="2012-04" db="EMBL/GenBank/DDBJ databases">
        <title>The Genome Sequence of Saprolegnia declina VS20.</title>
        <authorList>
            <consortium name="The Broad Institute Genome Sequencing Platform"/>
            <person name="Russ C."/>
            <person name="Nusbaum C."/>
            <person name="Tyler B."/>
            <person name="van West P."/>
            <person name="Dieguez-Uribeondo J."/>
            <person name="de Bruijn I."/>
            <person name="Tripathy S."/>
            <person name="Jiang R."/>
            <person name="Young S.K."/>
            <person name="Zeng Q."/>
            <person name="Gargeya S."/>
            <person name="Fitzgerald M."/>
            <person name="Haas B."/>
            <person name="Abouelleil A."/>
            <person name="Alvarado L."/>
            <person name="Arachchi H.M."/>
            <person name="Berlin A."/>
            <person name="Chapman S.B."/>
            <person name="Goldberg J."/>
            <person name="Griggs A."/>
            <person name="Gujja S."/>
            <person name="Hansen M."/>
            <person name="Howarth C."/>
            <person name="Imamovic A."/>
            <person name="Larimer J."/>
            <person name="McCowen C."/>
            <person name="Montmayeur A."/>
            <person name="Murphy C."/>
            <person name="Neiman D."/>
            <person name="Pearson M."/>
            <person name="Priest M."/>
            <person name="Roberts A."/>
            <person name="Saif S."/>
            <person name="Shea T."/>
            <person name="Sisk P."/>
            <person name="Sykes S."/>
            <person name="Wortman J."/>
            <person name="Nusbaum C."/>
            <person name="Birren B."/>
        </authorList>
    </citation>
    <scope>NUCLEOTIDE SEQUENCE [LARGE SCALE GENOMIC DNA]</scope>
    <source>
        <strain evidence="1 2">VS20</strain>
    </source>
</reference>
<dbReference type="GeneID" id="19943817"/>
<organism evidence="1 2">
    <name type="scientific">Saprolegnia diclina (strain VS20)</name>
    <dbReference type="NCBI Taxonomy" id="1156394"/>
    <lineage>
        <taxon>Eukaryota</taxon>
        <taxon>Sar</taxon>
        <taxon>Stramenopiles</taxon>
        <taxon>Oomycota</taxon>
        <taxon>Saprolegniomycetes</taxon>
        <taxon>Saprolegniales</taxon>
        <taxon>Saprolegniaceae</taxon>
        <taxon>Saprolegnia</taxon>
    </lineage>
</organism>
<dbReference type="InParanoid" id="T0QY97"/>
<gene>
    <name evidence="1" type="ORF">SDRG_03090</name>
</gene>
<dbReference type="AlphaFoldDB" id="T0QY97"/>
<evidence type="ECO:0000313" key="1">
    <source>
        <dbReference type="EMBL" id="EQC39661.1"/>
    </source>
</evidence>
<dbReference type="Proteomes" id="UP000030762">
    <property type="component" value="Unassembled WGS sequence"/>
</dbReference>
<dbReference type="VEuPathDB" id="FungiDB:SDRG_03090"/>
<proteinExistence type="predicted"/>
<sequence length="87" mass="10064">MADAVQATFAMPWTKRITKQLEYRYKDDVKRAPAIDAFAFYARFAPHRMQAFALTWLRHPSGMSCCSIYHLLQASFWDNNDCISGVL</sequence>
<name>T0QY97_SAPDV</name>
<accession>T0QY97</accession>
<protein>
    <submittedName>
        <fullName evidence="1">Uncharacterized protein</fullName>
    </submittedName>
</protein>
<keyword evidence="2" id="KW-1185">Reference proteome</keyword>